<name>A0A9D4V214_ADICA</name>
<dbReference type="PANTHER" id="PTHR33505:SF4">
    <property type="entry name" value="PROTEIN PREY, MITOCHONDRIAL"/>
    <property type="match status" value="1"/>
</dbReference>
<accession>A0A9D4V214</accession>
<dbReference type="Proteomes" id="UP000886520">
    <property type="component" value="Chromosome 6"/>
</dbReference>
<evidence type="ECO:0000313" key="3">
    <source>
        <dbReference type="EMBL" id="KAI5078284.1"/>
    </source>
</evidence>
<dbReference type="Gene3D" id="2.20.25.10">
    <property type="match status" value="1"/>
</dbReference>
<dbReference type="OrthoDB" id="1884515at2759"/>
<gene>
    <name evidence="3" type="ORF">GOP47_0005955</name>
</gene>
<reference evidence="3" key="1">
    <citation type="submission" date="2021-01" db="EMBL/GenBank/DDBJ databases">
        <title>Adiantum capillus-veneris genome.</title>
        <authorList>
            <person name="Fang Y."/>
            <person name="Liao Q."/>
        </authorList>
    </citation>
    <scope>NUCLEOTIDE SEQUENCE</scope>
    <source>
        <strain evidence="3">H3</strain>
        <tissue evidence="3">Leaf</tissue>
    </source>
</reference>
<dbReference type="SUPFAM" id="SSF158997">
    <property type="entry name" value="Trm112p-like"/>
    <property type="match status" value="1"/>
</dbReference>
<keyword evidence="4" id="KW-1185">Reference proteome</keyword>
<comment type="caution">
    <text evidence="3">The sequence shown here is derived from an EMBL/GenBank/DDBJ whole genome shotgun (WGS) entry which is preliminary data.</text>
</comment>
<dbReference type="EMBL" id="JABFUD020000006">
    <property type="protein sequence ID" value="KAI5078284.1"/>
    <property type="molecule type" value="Genomic_DNA"/>
</dbReference>
<protein>
    <recommendedName>
        <fullName evidence="2">Protein preY, mitochondrial</fullName>
    </recommendedName>
</protein>
<dbReference type="AlphaFoldDB" id="A0A9D4V214"/>
<evidence type="ECO:0000256" key="1">
    <source>
        <dbReference type="ARBA" id="ARBA00038479"/>
    </source>
</evidence>
<evidence type="ECO:0000313" key="4">
    <source>
        <dbReference type="Proteomes" id="UP000886520"/>
    </source>
</evidence>
<comment type="similarity">
    <text evidence="1">Belongs to the PREY family.</text>
</comment>
<dbReference type="InterPro" id="IPR005651">
    <property type="entry name" value="Trm112-like"/>
</dbReference>
<dbReference type="Pfam" id="PF03966">
    <property type="entry name" value="Trm112p"/>
    <property type="match status" value="1"/>
</dbReference>
<organism evidence="3 4">
    <name type="scientific">Adiantum capillus-veneris</name>
    <name type="common">Maidenhair fern</name>
    <dbReference type="NCBI Taxonomy" id="13818"/>
    <lineage>
        <taxon>Eukaryota</taxon>
        <taxon>Viridiplantae</taxon>
        <taxon>Streptophyta</taxon>
        <taxon>Embryophyta</taxon>
        <taxon>Tracheophyta</taxon>
        <taxon>Polypodiopsida</taxon>
        <taxon>Polypodiidae</taxon>
        <taxon>Polypodiales</taxon>
        <taxon>Pteridineae</taxon>
        <taxon>Pteridaceae</taxon>
        <taxon>Vittarioideae</taxon>
        <taxon>Adiantum</taxon>
    </lineage>
</organism>
<sequence>MGFWPWRRAAARINEGLLELLVCPLSKRPLRFCSKSGELINDSLGVAYKVIDGVPFLIPTDGRVLNESNESKPT</sequence>
<evidence type="ECO:0000256" key="2">
    <source>
        <dbReference type="ARBA" id="ARBA00040939"/>
    </source>
</evidence>
<dbReference type="PANTHER" id="PTHR33505">
    <property type="entry name" value="ZGC:162634"/>
    <property type="match status" value="1"/>
</dbReference>
<proteinExistence type="inferred from homology"/>